<proteinExistence type="predicted"/>
<dbReference type="InterPro" id="IPR016181">
    <property type="entry name" value="Acyl_CoA_acyltransferase"/>
</dbReference>
<sequence length="145" mass="16238">MNDDSLYLSTDKHRLDVGLIHAFLHDHAPWAKGIARATVEQAIAGSICFGAYLDGRQVGFARVVTDQATFGYLCDVFVVPECRGCGYARLLMQKVAQEPALARLRRIVLVTSNAHGVYQPFGFTALEHPERYMELHRPDIYSRGE</sequence>
<dbReference type="InterPro" id="IPR053144">
    <property type="entry name" value="Acetyltransferase_Butenolide"/>
</dbReference>
<dbReference type="OrthoDB" id="3216107at2"/>
<dbReference type="Proteomes" id="UP000180088">
    <property type="component" value="Unassembled WGS sequence"/>
</dbReference>
<comment type="caution">
    <text evidence="2">The sequence shown here is derived from an EMBL/GenBank/DDBJ whole genome shotgun (WGS) entry which is preliminary data.</text>
</comment>
<dbReference type="RefSeq" id="WP_071115610.1">
    <property type="nucleotide sequence ID" value="NZ_MKCS01000001.1"/>
</dbReference>
<evidence type="ECO:0000313" key="3">
    <source>
        <dbReference type="Proteomes" id="UP000180088"/>
    </source>
</evidence>
<dbReference type="Gene3D" id="3.40.630.30">
    <property type="match status" value="1"/>
</dbReference>
<dbReference type="CDD" id="cd04301">
    <property type="entry name" value="NAT_SF"/>
    <property type="match status" value="1"/>
</dbReference>
<reference evidence="2 3" key="1">
    <citation type="submission" date="2016-09" db="EMBL/GenBank/DDBJ databases">
        <title>Chromobacterium muskegensis sp. nov., an insecticidal bacterium isolated from Sphagnum bogs.</title>
        <authorList>
            <person name="Sparks M.E."/>
            <person name="Blackburn M.B."/>
            <person name="Gundersen-Rindal D.E."/>
            <person name="Mitchell A."/>
            <person name="Farrar R."/>
            <person name="Kuhar D."/>
        </authorList>
    </citation>
    <scope>NUCLEOTIDE SEQUENCE [LARGE SCALE GENOMIC DNA]</scope>
    <source>
        <strain evidence="2 3">37-2</strain>
    </source>
</reference>
<feature type="domain" description="N-acetyltransferase" evidence="1">
    <location>
        <begin position="10"/>
        <end position="138"/>
    </location>
</feature>
<gene>
    <name evidence="2" type="ORF">BI347_07410</name>
</gene>
<dbReference type="SUPFAM" id="SSF55729">
    <property type="entry name" value="Acyl-CoA N-acyltransferases (Nat)"/>
    <property type="match status" value="1"/>
</dbReference>
<name>A0A1S1X2E9_9NEIS</name>
<dbReference type="Pfam" id="PF13508">
    <property type="entry name" value="Acetyltransf_7"/>
    <property type="match status" value="1"/>
</dbReference>
<dbReference type="PANTHER" id="PTHR43233:SF1">
    <property type="entry name" value="FAMILY N-ACETYLTRANSFERASE, PUTATIVE (AFU_ORTHOLOGUE AFUA_6G03350)-RELATED"/>
    <property type="match status" value="1"/>
</dbReference>
<dbReference type="EMBL" id="MKCS01000001">
    <property type="protein sequence ID" value="OHX13356.1"/>
    <property type="molecule type" value="Genomic_DNA"/>
</dbReference>
<protein>
    <submittedName>
        <fullName evidence="2">GNAT family N-acetyltransferase</fullName>
    </submittedName>
</protein>
<dbReference type="PROSITE" id="PS51186">
    <property type="entry name" value="GNAT"/>
    <property type="match status" value="1"/>
</dbReference>
<dbReference type="AlphaFoldDB" id="A0A1S1X2E9"/>
<evidence type="ECO:0000313" key="2">
    <source>
        <dbReference type="EMBL" id="OHX13356.1"/>
    </source>
</evidence>
<accession>A0A1S1X2E9</accession>
<dbReference type="GO" id="GO:0016747">
    <property type="term" value="F:acyltransferase activity, transferring groups other than amino-acyl groups"/>
    <property type="evidence" value="ECO:0007669"/>
    <property type="project" value="InterPro"/>
</dbReference>
<dbReference type="STRING" id="1903179.BI347_07410"/>
<dbReference type="InterPro" id="IPR000182">
    <property type="entry name" value="GNAT_dom"/>
</dbReference>
<organism evidence="2 3">
    <name type="scientific">Chromobacterium sphagni</name>
    <dbReference type="NCBI Taxonomy" id="1903179"/>
    <lineage>
        <taxon>Bacteria</taxon>
        <taxon>Pseudomonadati</taxon>
        <taxon>Pseudomonadota</taxon>
        <taxon>Betaproteobacteria</taxon>
        <taxon>Neisseriales</taxon>
        <taxon>Chromobacteriaceae</taxon>
        <taxon>Chromobacterium</taxon>
    </lineage>
</organism>
<evidence type="ECO:0000259" key="1">
    <source>
        <dbReference type="PROSITE" id="PS51186"/>
    </source>
</evidence>
<dbReference type="PANTHER" id="PTHR43233">
    <property type="entry name" value="FAMILY N-ACETYLTRANSFERASE, PUTATIVE (AFU_ORTHOLOGUE AFUA_6G03350)-RELATED"/>
    <property type="match status" value="1"/>
</dbReference>